<evidence type="ECO:0000256" key="9">
    <source>
        <dbReference type="ARBA" id="ARBA00031306"/>
    </source>
</evidence>
<dbReference type="EC" id="2.7.1.180" evidence="2"/>
<dbReference type="SUPFAM" id="SSF143631">
    <property type="entry name" value="ApbE-like"/>
    <property type="match status" value="1"/>
</dbReference>
<evidence type="ECO:0000256" key="5">
    <source>
        <dbReference type="ARBA" id="ARBA00022679"/>
    </source>
</evidence>
<dbReference type="Pfam" id="PF02424">
    <property type="entry name" value="ApbE"/>
    <property type="match status" value="1"/>
</dbReference>
<feature type="region of interest" description="Disordered" evidence="11">
    <location>
        <begin position="279"/>
        <end position="300"/>
    </location>
</feature>
<dbReference type="AlphaFoldDB" id="A0A1C3EDG8"/>
<keyword evidence="7" id="KW-0274">FAD</keyword>
<dbReference type="EMBL" id="LYDR01000090">
    <property type="protein sequence ID" value="ODA31275.1"/>
    <property type="molecule type" value="Genomic_DNA"/>
</dbReference>
<dbReference type="PANTHER" id="PTHR30040">
    <property type="entry name" value="THIAMINE BIOSYNTHESIS LIPOPROTEIN APBE"/>
    <property type="match status" value="1"/>
</dbReference>
<comment type="catalytic activity">
    <reaction evidence="10">
        <text>L-threonyl-[protein] + FAD = FMN-L-threonyl-[protein] + AMP + H(+)</text>
        <dbReference type="Rhea" id="RHEA:36847"/>
        <dbReference type="Rhea" id="RHEA-COMP:11060"/>
        <dbReference type="Rhea" id="RHEA-COMP:11061"/>
        <dbReference type="ChEBI" id="CHEBI:15378"/>
        <dbReference type="ChEBI" id="CHEBI:30013"/>
        <dbReference type="ChEBI" id="CHEBI:57692"/>
        <dbReference type="ChEBI" id="CHEBI:74257"/>
        <dbReference type="ChEBI" id="CHEBI:456215"/>
        <dbReference type="EC" id="2.7.1.180"/>
    </reaction>
</comment>
<sequence length="411" mass="44558">MPNSVTKHRRTSVIVALTSVFTLRSRQKPGNTWQVLAVLAWLLPICCTCLDDRTSDAEEKPASPPLKLFSDQAIRMGVDVVLQTYAPDETRAKAAFAKVWPRIDELNSILSDYDPQSEVMRLCASAPHAEFVPISKDLSTCLQASVRLARESDGAFDVTIGQLVKQWRRARRKQSLPTPTQIASARESMGWQNICLSPDGKMVRLLKPGMQIDFGGIAKGYVAEEALKILQHEGLPVSAVAVSGDMALGDAPPSPDAASSSPQKSSGWKVLMPIPKFRSPSTEVVESSTPLKNPGTANTAEPDSPVVYLSNCCVSTAGDEFQFLEIDGIRYSHILDPATGMGLTRQIQATVMAPHGIDADGLDTTLCILGHENGARLMQHHPAAAWIVHELTPEGKVISTPNAGFKKLMDR</sequence>
<evidence type="ECO:0000256" key="1">
    <source>
        <dbReference type="ARBA" id="ARBA00001946"/>
    </source>
</evidence>
<dbReference type="InterPro" id="IPR024932">
    <property type="entry name" value="ApbE"/>
</dbReference>
<evidence type="ECO:0000256" key="2">
    <source>
        <dbReference type="ARBA" id="ARBA00011955"/>
    </source>
</evidence>
<dbReference type="PANTHER" id="PTHR30040:SF2">
    <property type="entry name" value="FAD:PROTEIN FMN TRANSFERASE"/>
    <property type="match status" value="1"/>
</dbReference>
<comment type="caution">
    <text evidence="12">The sequence shown here is derived from an EMBL/GenBank/DDBJ whole genome shotgun (WGS) entry which is preliminary data.</text>
</comment>
<reference evidence="12 13" key="1">
    <citation type="submission" date="2016-05" db="EMBL/GenBank/DDBJ databases">
        <title>Genomic and physiological characterization of Planctopirus sp. isolated from fresh water lake.</title>
        <authorList>
            <person name="Subhash Y."/>
            <person name="Ramana C."/>
        </authorList>
    </citation>
    <scope>NUCLEOTIDE SEQUENCE [LARGE SCALE GENOMIC DNA]</scope>
    <source>
        <strain evidence="12 13">JC280</strain>
    </source>
</reference>
<dbReference type="Proteomes" id="UP000094828">
    <property type="component" value="Unassembled WGS sequence"/>
</dbReference>
<keyword evidence="6" id="KW-0479">Metal-binding</keyword>
<dbReference type="GO" id="GO:0016740">
    <property type="term" value="F:transferase activity"/>
    <property type="evidence" value="ECO:0007669"/>
    <property type="project" value="UniProtKB-KW"/>
</dbReference>
<evidence type="ECO:0000256" key="4">
    <source>
        <dbReference type="ARBA" id="ARBA00022630"/>
    </source>
</evidence>
<keyword evidence="13" id="KW-1185">Reference proteome</keyword>
<name>A0A1C3EDG8_9PLAN</name>
<evidence type="ECO:0000256" key="6">
    <source>
        <dbReference type="ARBA" id="ARBA00022723"/>
    </source>
</evidence>
<feature type="region of interest" description="Disordered" evidence="11">
    <location>
        <begin position="248"/>
        <end position="267"/>
    </location>
</feature>
<evidence type="ECO:0000256" key="8">
    <source>
        <dbReference type="ARBA" id="ARBA00022842"/>
    </source>
</evidence>
<evidence type="ECO:0000256" key="11">
    <source>
        <dbReference type="SAM" id="MobiDB-lite"/>
    </source>
</evidence>
<evidence type="ECO:0000313" key="13">
    <source>
        <dbReference type="Proteomes" id="UP000094828"/>
    </source>
</evidence>
<evidence type="ECO:0000313" key="12">
    <source>
        <dbReference type="EMBL" id="ODA31275.1"/>
    </source>
</evidence>
<dbReference type="Gene3D" id="3.10.520.10">
    <property type="entry name" value="ApbE-like domains"/>
    <property type="match status" value="1"/>
</dbReference>
<evidence type="ECO:0000256" key="3">
    <source>
        <dbReference type="ARBA" id="ARBA00016337"/>
    </source>
</evidence>
<accession>A0A1C3EDG8</accession>
<evidence type="ECO:0000256" key="10">
    <source>
        <dbReference type="ARBA" id="ARBA00048540"/>
    </source>
</evidence>
<dbReference type="OrthoDB" id="9778595at2"/>
<proteinExistence type="predicted"/>
<organism evidence="12 13">
    <name type="scientific">Planctopirus hydrillae</name>
    <dbReference type="NCBI Taxonomy" id="1841610"/>
    <lineage>
        <taxon>Bacteria</taxon>
        <taxon>Pseudomonadati</taxon>
        <taxon>Planctomycetota</taxon>
        <taxon>Planctomycetia</taxon>
        <taxon>Planctomycetales</taxon>
        <taxon>Planctomycetaceae</taxon>
        <taxon>Planctopirus</taxon>
    </lineage>
</organism>
<keyword evidence="5" id="KW-0808">Transferase</keyword>
<dbReference type="GO" id="GO:0046872">
    <property type="term" value="F:metal ion binding"/>
    <property type="evidence" value="ECO:0007669"/>
    <property type="project" value="UniProtKB-KW"/>
</dbReference>
<comment type="cofactor">
    <cofactor evidence="1">
        <name>Mg(2+)</name>
        <dbReference type="ChEBI" id="CHEBI:18420"/>
    </cofactor>
</comment>
<evidence type="ECO:0000256" key="7">
    <source>
        <dbReference type="ARBA" id="ARBA00022827"/>
    </source>
</evidence>
<protein>
    <recommendedName>
        <fullName evidence="3">FAD:protein FMN transferase</fullName>
        <ecNumber evidence="2">2.7.1.180</ecNumber>
    </recommendedName>
    <alternativeName>
        <fullName evidence="9">Flavin transferase</fullName>
    </alternativeName>
</protein>
<keyword evidence="4" id="KW-0285">Flavoprotein</keyword>
<keyword evidence="8" id="KW-0460">Magnesium</keyword>
<gene>
    <name evidence="12" type="ORF">A6X21_22665</name>
</gene>
<dbReference type="InterPro" id="IPR003374">
    <property type="entry name" value="ApbE-like_sf"/>
</dbReference>